<accession>A0A2P2PN91</accession>
<protein>
    <submittedName>
        <fullName evidence="1">Uncharacterized protein</fullName>
    </submittedName>
</protein>
<organism evidence="1">
    <name type="scientific">Rhizophora mucronata</name>
    <name type="common">Asiatic mangrove</name>
    <dbReference type="NCBI Taxonomy" id="61149"/>
    <lineage>
        <taxon>Eukaryota</taxon>
        <taxon>Viridiplantae</taxon>
        <taxon>Streptophyta</taxon>
        <taxon>Embryophyta</taxon>
        <taxon>Tracheophyta</taxon>
        <taxon>Spermatophyta</taxon>
        <taxon>Magnoliopsida</taxon>
        <taxon>eudicotyledons</taxon>
        <taxon>Gunneridae</taxon>
        <taxon>Pentapetalae</taxon>
        <taxon>rosids</taxon>
        <taxon>fabids</taxon>
        <taxon>Malpighiales</taxon>
        <taxon>Rhizophoraceae</taxon>
        <taxon>Rhizophora</taxon>
    </lineage>
</organism>
<dbReference type="EMBL" id="GGEC01075753">
    <property type="protein sequence ID" value="MBX56237.1"/>
    <property type="molecule type" value="Transcribed_RNA"/>
</dbReference>
<reference evidence="1" key="1">
    <citation type="submission" date="2018-02" db="EMBL/GenBank/DDBJ databases">
        <title>Rhizophora mucronata_Transcriptome.</title>
        <authorList>
            <person name="Meera S.P."/>
            <person name="Sreeshan A."/>
            <person name="Augustine A."/>
        </authorList>
    </citation>
    <scope>NUCLEOTIDE SEQUENCE</scope>
    <source>
        <tissue evidence="1">Leaf</tissue>
    </source>
</reference>
<sequence>MTEWVKPVPVPTMMRSKVVGSIGGHGGGSSMALVDRIDAEATILWPMVASRN</sequence>
<dbReference type="AlphaFoldDB" id="A0A2P2PN91"/>
<proteinExistence type="predicted"/>
<name>A0A2P2PN91_RHIMU</name>
<evidence type="ECO:0000313" key="1">
    <source>
        <dbReference type="EMBL" id="MBX56237.1"/>
    </source>
</evidence>